<feature type="domain" description="MyTH4" evidence="5">
    <location>
        <begin position="417"/>
        <end position="576"/>
    </location>
</feature>
<evidence type="ECO:0000256" key="1">
    <source>
        <dbReference type="ARBA" id="ARBA00009502"/>
    </source>
</evidence>
<dbReference type="InterPro" id="IPR036020">
    <property type="entry name" value="WW_dom_sf"/>
</dbReference>
<evidence type="ECO:0000259" key="4">
    <source>
        <dbReference type="PROSITE" id="PS50238"/>
    </source>
</evidence>
<accession>A0AAV7JJZ8</accession>
<dbReference type="Pfam" id="PF04627">
    <property type="entry name" value="ATP-synt_Eps"/>
    <property type="match status" value="1"/>
</dbReference>
<gene>
    <name evidence="6" type="ORF">LOD99_6836</name>
</gene>
<feature type="region of interest" description="Disordered" evidence="2">
    <location>
        <begin position="278"/>
        <end position="304"/>
    </location>
</feature>
<dbReference type="SUPFAM" id="SSF51045">
    <property type="entry name" value="WW domain"/>
    <property type="match status" value="1"/>
</dbReference>
<dbReference type="GO" id="GO:0005743">
    <property type="term" value="C:mitochondrial inner membrane"/>
    <property type="evidence" value="ECO:0007669"/>
    <property type="project" value="InterPro"/>
</dbReference>
<dbReference type="Proteomes" id="UP001165289">
    <property type="component" value="Unassembled WGS sequence"/>
</dbReference>
<dbReference type="InterPro" id="IPR006721">
    <property type="entry name" value="ATP_synth_F1_esu_mt"/>
</dbReference>
<dbReference type="PROSITE" id="PS51016">
    <property type="entry name" value="MYTH4"/>
    <property type="match status" value="1"/>
</dbReference>
<dbReference type="GO" id="GO:0005856">
    <property type="term" value="C:cytoskeleton"/>
    <property type="evidence" value="ECO:0007669"/>
    <property type="project" value="InterPro"/>
</dbReference>
<dbReference type="InterPro" id="IPR008936">
    <property type="entry name" value="Rho_GTPase_activation_prot"/>
</dbReference>
<dbReference type="SMART" id="SM00139">
    <property type="entry name" value="MyTH4"/>
    <property type="match status" value="1"/>
</dbReference>
<dbReference type="InterPro" id="IPR038185">
    <property type="entry name" value="MyTH4_dom_sf"/>
</dbReference>
<feature type="region of interest" description="Disordered" evidence="2">
    <location>
        <begin position="151"/>
        <end position="189"/>
    </location>
</feature>
<name>A0AAV7JJZ8_9METZ</name>
<dbReference type="PANTHER" id="PTHR45876:SF8">
    <property type="entry name" value="FI04035P"/>
    <property type="match status" value="1"/>
</dbReference>
<dbReference type="SUPFAM" id="SSF48350">
    <property type="entry name" value="GTPase activation domain, GAP"/>
    <property type="match status" value="1"/>
</dbReference>
<comment type="similarity">
    <text evidence="1">Belongs to the eukaryotic ATPase epsilon family.</text>
</comment>
<keyword evidence="7" id="KW-1185">Reference proteome</keyword>
<evidence type="ECO:0000256" key="2">
    <source>
        <dbReference type="SAM" id="MobiDB-lite"/>
    </source>
</evidence>
<dbReference type="CDD" id="cd12153">
    <property type="entry name" value="F1-ATPase_epsilon"/>
    <property type="match status" value="1"/>
</dbReference>
<evidence type="ECO:0000313" key="6">
    <source>
        <dbReference type="EMBL" id="KAI6649116.1"/>
    </source>
</evidence>
<dbReference type="Gene3D" id="1.10.555.10">
    <property type="entry name" value="Rho GTPase activation protein"/>
    <property type="match status" value="1"/>
</dbReference>
<dbReference type="Gene3D" id="1.25.40.530">
    <property type="entry name" value="MyTH4 domain"/>
    <property type="match status" value="1"/>
</dbReference>
<evidence type="ECO:0000313" key="7">
    <source>
        <dbReference type="Proteomes" id="UP001165289"/>
    </source>
</evidence>
<dbReference type="InterPro" id="IPR001202">
    <property type="entry name" value="WW_dom"/>
</dbReference>
<dbReference type="SMART" id="SM00456">
    <property type="entry name" value="WW"/>
    <property type="match status" value="2"/>
</dbReference>
<dbReference type="Pfam" id="PF00784">
    <property type="entry name" value="MyTH4"/>
    <property type="match status" value="1"/>
</dbReference>
<dbReference type="PROSITE" id="PS50238">
    <property type="entry name" value="RHOGAP"/>
    <property type="match status" value="1"/>
</dbReference>
<dbReference type="GO" id="GO:0007165">
    <property type="term" value="P:signal transduction"/>
    <property type="evidence" value="ECO:0007669"/>
    <property type="project" value="InterPro"/>
</dbReference>
<dbReference type="GO" id="GO:0046933">
    <property type="term" value="F:proton-transporting ATP synthase activity, rotational mechanism"/>
    <property type="evidence" value="ECO:0007669"/>
    <property type="project" value="InterPro"/>
</dbReference>
<evidence type="ECO:0000259" key="5">
    <source>
        <dbReference type="PROSITE" id="PS51016"/>
    </source>
</evidence>
<feature type="domain" description="Rho-GAP" evidence="4">
    <location>
        <begin position="587"/>
        <end position="775"/>
    </location>
</feature>
<sequence>MVQFWRIAGLNYVQFSRICAKHLQRLLKPEYKALLTKRGESMSKIHRWQDDYILTLIMDQGYIWIEIVEPKSNKKMYANMETGETTWRPPPEVKYKQSNDNQWWELFDKKTSRHYYFNATLNKTVWKKPQSADIVPLTKLQAEQEIKFPNRSPNTVRSMDIDSPGTRSHLRKAPSAPLRPQTEFNVPHNGGITREEISEICENIDNGIEAGTSRDKRSQSESADPNWNNPLYVNLEHTSLPAVIHSEVKMRQSTEKNDLIRQPKKEYEHFRDSFDDIDVDDIPSQSDRNLDRYSRTLDPKTMGTPRDIYGDAQESGSAHCLTTHDLSLNTILADPAKKPLAKSSSITFPPHELPRIDDTKRISSASLNPSGVTRGILMRPRQYGETVMRLESFKELNQHKQGFIIRKKVSIADMLSWTKDPIKQPMIRTSNKTKKKEAIELFKLVQHYMGDKRSFGRAERDNTLLEIARRGWSNYDLRDELYIQLCRQTTSNDKTESLRRGWEVFSVALAFFPPSRMFANYLEGYLWQKVEPEADRLGVEVSVYGKYCYKTLEKIRLKGAKKGLKMPTLEEVTHARQAPFNPSVFGVTLDEIMELQKETYPELRIPWIQKSLFEYVIRLSGHLTEGIFRVPGDIDEVNTLRMRYDRSEEPHDITDPHTPSSLLKLWFRELETPLIPDEFYEECINNSHNEQQCIALAESLPKLNRTVFFSLIRFLQYFSVEESKRYTKMSPDNLAMVWAPNCLRCPSEDTMEILENTRKEMSFLRHLILALDTSSVQDII</sequence>
<comment type="caution">
    <text evidence="6">The sequence shown here is derived from an EMBL/GenBank/DDBJ whole genome shotgun (WGS) entry which is preliminary data.</text>
</comment>
<dbReference type="PANTHER" id="PTHR45876">
    <property type="entry name" value="FI04035P"/>
    <property type="match status" value="1"/>
</dbReference>
<feature type="domain" description="WW" evidence="3">
    <location>
        <begin position="64"/>
        <end position="92"/>
    </location>
</feature>
<proteinExistence type="inferred from homology"/>
<dbReference type="GO" id="GO:0005096">
    <property type="term" value="F:GTPase activator activity"/>
    <property type="evidence" value="ECO:0007669"/>
    <property type="project" value="TreeGrafter"/>
</dbReference>
<feature type="region of interest" description="Disordered" evidence="2">
    <location>
        <begin position="209"/>
        <end position="228"/>
    </location>
</feature>
<protein>
    <submittedName>
        <fullName evidence="6">Rho GTPase-activating protein 39-like</fullName>
    </submittedName>
</protein>
<dbReference type="Gene3D" id="2.20.70.10">
    <property type="match status" value="1"/>
</dbReference>
<dbReference type="InterPro" id="IPR000198">
    <property type="entry name" value="RhoGAP_dom"/>
</dbReference>
<dbReference type="Gene3D" id="1.10.1620.20">
    <property type="entry name" value="ATP synthase, F1 complex, epsilon subunit superfamily, mitochondrial"/>
    <property type="match status" value="1"/>
</dbReference>
<dbReference type="InterPro" id="IPR036742">
    <property type="entry name" value="ATP_synth_F1_esu_sf_mt"/>
</dbReference>
<dbReference type="FunFam" id="1.10.555.10:FF:000045">
    <property type="entry name" value="RhoGAP domain containing protein"/>
    <property type="match status" value="1"/>
</dbReference>
<dbReference type="PROSITE" id="PS50020">
    <property type="entry name" value="WW_DOMAIN_2"/>
    <property type="match status" value="2"/>
</dbReference>
<organism evidence="6 7">
    <name type="scientific">Oopsacas minuta</name>
    <dbReference type="NCBI Taxonomy" id="111878"/>
    <lineage>
        <taxon>Eukaryota</taxon>
        <taxon>Metazoa</taxon>
        <taxon>Porifera</taxon>
        <taxon>Hexactinellida</taxon>
        <taxon>Hexasterophora</taxon>
        <taxon>Lyssacinosida</taxon>
        <taxon>Leucopsacidae</taxon>
        <taxon>Oopsacas</taxon>
    </lineage>
</organism>
<feature type="compositionally biased region" description="Basic and acidic residues" evidence="2">
    <location>
        <begin position="288"/>
        <end position="298"/>
    </location>
</feature>
<dbReference type="InterPro" id="IPR000857">
    <property type="entry name" value="MyTH4_dom"/>
</dbReference>
<dbReference type="SMART" id="SM00324">
    <property type="entry name" value="RhoGAP"/>
    <property type="match status" value="1"/>
</dbReference>
<dbReference type="EMBL" id="JAKMXF010000322">
    <property type="protein sequence ID" value="KAI6649116.1"/>
    <property type="molecule type" value="Genomic_DNA"/>
</dbReference>
<feature type="domain" description="WW" evidence="3">
    <location>
        <begin position="97"/>
        <end position="131"/>
    </location>
</feature>
<reference evidence="6 7" key="1">
    <citation type="journal article" date="2023" name="BMC Biol.">
        <title>The compact genome of the sponge Oopsacas minuta (Hexactinellida) is lacking key metazoan core genes.</title>
        <authorList>
            <person name="Santini S."/>
            <person name="Schenkelaars Q."/>
            <person name="Jourda C."/>
            <person name="Duchesne M."/>
            <person name="Belahbib H."/>
            <person name="Rocher C."/>
            <person name="Selva M."/>
            <person name="Riesgo A."/>
            <person name="Vervoort M."/>
            <person name="Leys S.P."/>
            <person name="Kodjabachian L."/>
            <person name="Le Bivic A."/>
            <person name="Borchiellini C."/>
            <person name="Claverie J.M."/>
            <person name="Renard E."/>
        </authorList>
    </citation>
    <scope>NUCLEOTIDE SEQUENCE [LARGE SCALE GENOMIC DNA]</scope>
    <source>
        <strain evidence="6">SPO-2</strain>
    </source>
</reference>
<dbReference type="Pfam" id="PF00620">
    <property type="entry name" value="RhoGAP"/>
    <property type="match status" value="1"/>
</dbReference>
<dbReference type="SUPFAM" id="SSF48690">
    <property type="entry name" value="Epsilon subunit of mitochondrial F1F0-ATP synthase"/>
    <property type="match status" value="1"/>
</dbReference>
<dbReference type="AlphaFoldDB" id="A0AAV7JJZ8"/>
<dbReference type="GO" id="GO:0045259">
    <property type="term" value="C:proton-transporting ATP synthase complex"/>
    <property type="evidence" value="ECO:0007669"/>
    <property type="project" value="InterPro"/>
</dbReference>
<evidence type="ECO:0000259" key="3">
    <source>
        <dbReference type="PROSITE" id="PS50020"/>
    </source>
</evidence>